<dbReference type="OrthoDB" id="267639at2"/>
<protein>
    <submittedName>
        <fullName evidence="7">RNA polymerase sigma factor</fullName>
    </submittedName>
</protein>
<dbReference type="Proteomes" id="UP000320390">
    <property type="component" value="Chromosome"/>
</dbReference>
<dbReference type="InterPro" id="IPR013324">
    <property type="entry name" value="RNA_pol_sigma_r3/r4-like"/>
</dbReference>
<dbReference type="AlphaFoldDB" id="A0A518EY23"/>
<dbReference type="EMBL" id="CP036434">
    <property type="protein sequence ID" value="QDV08994.1"/>
    <property type="molecule type" value="Genomic_DNA"/>
</dbReference>
<dbReference type="InterPro" id="IPR039425">
    <property type="entry name" value="RNA_pol_sigma-70-like"/>
</dbReference>
<evidence type="ECO:0000256" key="3">
    <source>
        <dbReference type="ARBA" id="ARBA00023082"/>
    </source>
</evidence>
<dbReference type="PANTHER" id="PTHR43133:SF8">
    <property type="entry name" value="RNA POLYMERASE SIGMA FACTOR HI_1459-RELATED"/>
    <property type="match status" value="1"/>
</dbReference>
<dbReference type="NCBIfam" id="TIGR02937">
    <property type="entry name" value="sigma70-ECF"/>
    <property type="match status" value="1"/>
</dbReference>
<name>A0A518EY23_9BACT</name>
<proteinExistence type="inferred from homology"/>
<keyword evidence="4" id="KW-0238">DNA-binding</keyword>
<dbReference type="Gene3D" id="1.10.10.10">
    <property type="entry name" value="Winged helix-like DNA-binding domain superfamily/Winged helix DNA-binding domain"/>
    <property type="match status" value="1"/>
</dbReference>
<evidence type="ECO:0000259" key="6">
    <source>
        <dbReference type="Pfam" id="PF08281"/>
    </source>
</evidence>
<dbReference type="InterPro" id="IPR013325">
    <property type="entry name" value="RNA_pol_sigma_r2"/>
</dbReference>
<keyword evidence="2" id="KW-0805">Transcription regulation</keyword>
<dbReference type="Pfam" id="PF08281">
    <property type="entry name" value="Sigma70_r4_2"/>
    <property type="match status" value="1"/>
</dbReference>
<evidence type="ECO:0000313" key="7">
    <source>
        <dbReference type="EMBL" id="QDV08994.1"/>
    </source>
</evidence>
<dbReference type="SUPFAM" id="SSF88946">
    <property type="entry name" value="Sigma2 domain of RNA polymerase sigma factors"/>
    <property type="match status" value="1"/>
</dbReference>
<evidence type="ECO:0000313" key="8">
    <source>
        <dbReference type="Proteomes" id="UP000320390"/>
    </source>
</evidence>
<evidence type="ECO:0000256" key="2">
    <source>
        <dbReference type="ARBA" id="ARBA00023015"/>
    </source>
</evidence>
<sequence>MAADSLPSHPDPDRLLGDRAWLRRLSVSLVGPADADDLAQDAWLALLERQRRESGGRVHEAPRGWLAGAARRLALASRRKQASRLGHQHMYAGELAASGRLESEVAVDQLAAQAELQREVVALLLELKEPVRGTLLLRYQAGLSAADIARRTGDPAGTVRRRLKEGLDRVRERMDADHGGRSAWAPALMGVLPCALESSLLSSGSGLVAGTALLGMKKLMWLAVVALFAGAGWLASSAWEVEPESRQVEIVARGVEPRKAFLEPAELVVAPEMDDPARKALAKPAPGASSPRYRVVTEDGEPVAVTRMSAVPGDAGRTLEAVQDGAFVLDDETAELAKGLAALPLVVSRNGAWPHTFEAPLSAGLHTLVWPKGVTLRGRLLERGQRPGERVRLTLKRDVGWSERPYAAQIDQRADPVPRSLAAEEDGTFLLSDLPADWRGWLMIEEAWRFDGGLRQSALIEAGGAGAFDLAIERSPRIIGRVLDGRTGEALAARSIEIIETRGEGSSYYFHGTTDEHGRFAHFLDSRATAVTLRFGKESEFRTRSFEGLEPPLVGTLDLGDIALEEIELATLRIVDSDGRPVAGARVYEQGSQNFVESSVDGKVLLPVQALDSASVEVRAEGHEQAIYPSLALSAATESVIALRPELRFVVRVLDADGNSVPDCQVTFIPIGPPSTAPDIFGMRAPELAAGTVTRHGGLADGRRVFGFSTDEEGRIEVGCLPRDLSLHVGFMDGWEWAEPPLVIRADGRGRWEGTLLDRREPLPEVTGVVTTADGVAISDANVKFPSSLMANYVRTDEAGAFAVKPEWRQGRSHLLVTAPGFAELRHILERETLDSEPLRLTLQKERPLTVRLMDANGAPVSDATLSVAVSSGGGQWSHAGSEVPDSAGYCRVQGLGPGELRLTARRDGVSYQRVLPAESVEATLELGEPATVVVDWSALVQKEVEPSHILLRRPLLAGQGPTDGERIDRLTMQSGSHAPTSTSFRCSAGQYEVVAFTGHSRETVKVVATVEIEVRAAEQLRVELPGTDGARPAKPALGY</sequence>
<dbReference type="RefSeq" id="WP_145202613.1">
    <property type="nucleotide sequence ID" value="NZ_CP036434.1"/>
</dbReference>
<comment type="similarity">
    <text evidence="1">Belongs to the sigma-70 factor family. ECF subfamily.</text>
</comment>
<reference evidence="7 8" key="1">
    <citation type="submission" date="2019-02" db="EMBL/GenBank/DDBJ databases">
        <title>Deep-cultivation of Planctomycetes and their phenomic and genomic characterization uncovers novel biology.</title>
        <authorList>
            <person name="Wiegand S."/>
            <person name="Jogler M."/>
            <person name="Boedeker C."/>
            <person name="Pinto D."/>
            <person name="Vollmers J."/>
            <person name="Rivas-Marin E."/>
            <person name="Kohn T."/>
            <person name="Peeters S.H."/>
            <person name="Heuer A."/>
            <person name="Rast P."/>
            <person name="Oberbeckmann S."/>
            <person name="Bunk B."/>
            <person name="Jeske O."/>
            <person name="Meyerdierks A."/>
            <person name="Storesund J.E."/>
            <person name="Kallscheuer N."/>
            <person name="Luecker S."/>
            <person name="Lage O.M."/>
            <person name="Pohl T."/>
            <person name="Merkel B.J."/>
            <person name="Hornburger P."/>
            <person name="Mueller R.-W."/>
            <person name="Bruemmer F."/>
            <person name="Labrenz M."/>
            <person name="Spormann A.M."/>
            <person name="Op den Camp H."/>
            <person name="Overmann J."/>
            <person name="Amann R."/>
            <person name="Jetten M.S.M."/>
            <person name="Mascher T."/>
            <person name="Medema M.H."/>
            <person name="Devos D.P."/>
            <person name="Kaster A.-K."/>
            <person name="Ovreas L."/>
            <person name="Rohde M."/>
            <person name="Galperin M.Y."/>
            <person name="Jogler C."/>
        </authorList>
    </citation>
    <scope>NUCLEOTIDE SEQUENCE [LARGE SCALE GENOMIC DNA]</scope>
    <source>
        <strain evidence="7 8">Poly30</strain>
    </source>
</reference>
<dbReference type="SUPFAM" id="SSF49464">
    <property type="entry name" value="Carboxypeptidase regulatory domain-like"/>
    <property type="match status" value="1"/>
</dbReference>
<dbReference type="PANTHER" id="PTHR43133">
    <property type="entry name" value="RNA POLYMERASE ECF-TYPE SIGMA FACTO"/>
    <property type="match status" value="1"/>
</dbReference>
<accession>A0A518EY23</accession>
<dbReference type="GO" id="GO:0006352">
    <property type="term" value="P:DNA-templated transcription initiation"/>
    <property type="evidence" value="ECO:0007669"/>
    <property type="project" value="InterPro"/>
</dbReference>
<dbReference type="GO" id="GO:0003677">
    <property type="term" value="F:DNA binding"/>
    <property type="evidence" value="ECO:0007669"/>
    <property type="project" value="UniProtKB-KW"/>
</dbReference>
<keyword evidence="8" id="KW-1185">Reference proteome</keyword>
<dbReference type="Gene3D" id="2.60.40.1120">
    <property type="entry name" value="Carboxypeptidase-like, regulatory domain"/>
    <property type="match status" value="1"/>
</dbReference>
<keyword evidence="5" id="KW-0804">Transcription</keyword>
<keyword evidence="3" id="KW-0731">Sigma factor</keyword>
<gene>
    <name evidence="7" type="ORF">Poly30_45500</name>
</gene>
<evidence type="ECO:0000256" key="1">
    <source>
        <dbReference type="ARBA" id="ARBA00010641"/>
    </source>
</evidence>
<dbReference type="InterPro" id="IPR013249">
    <property type="entry name" value="RNA_pol_sigma70_r4_t2"/>
</dbReference>
<organism evidence="7 8">
    <name type="scientific">Saltatorellus ferox</name>
    <dbReference type="NCBI Taxonomy" id="2528018"/>
    <lineage>
        <taxon>Bacteria</taxon>
        <taxon>Pseudomonadati</taxon>
        <taxon>Planctomycetota</taxon>
        <taxon>Planctomycetia</taxon>
        <taxon>Planctomycetia incertae sedis</taxon>
        <taxon>Saltatorellus</taxon>
    </lineage>
</organism>
<dbReference type="InterPro" id="IPR014284">
    <property type="entry name" value="RNA_pol_sigma-70_dom"/>
</dbReference>
<dbReference type="GO" id="GO:0016987">
    <property type="term" value="F:sigma factor activity"/>
    <property type="evidence" value="ECO:0007669"/>
    <property type="project" value="UniProtKB-KW"/>
</dbReference>
<feature type="domain" description="RNA polymerase sigma factor 70 region 4 type 2" evidence="6">
    <location>
        <begin position="118"/>
        <end position="168"/>
    </location>
</feature>
<dbReference type="Gene3D" id="1.10.1740.10">
    <property type="match status" value="1"/>
</dbReference>
<dbReference type="InterPro" id="IPR036388">
    <property type="entry name" value="WH-like_DNA-bd_sf"/>
</dbReference>
<dbReference type="InterPro" id="IPR008969">
    <property type="entry name" value="CarboxyPept-like_regulatory"/>
</dbReference>
<dbReference type="SUPFAM" id="SSF88659">
    <property type="entry name" value="Sigma3 and sigma4 domains of RNA polymerase sigma factors"/>
    <property type="match status" value="1"/>
</dbReference>
<evidence type="ECO:0000256" key="5">
    <source>
        <dbReference type="ARBA" id="ARBA00023163"/>
    </source>
</evidence>
<evidence type="ECO:0000256" key="4">
    <source>
        <dbReference type="ARBA" id="ARBA00023125"/>
    </source>
</evidence>